<evidence type="ECO:0000259" key="2">
    <source>
        <dbReference type="Pfam" id="PF01345"/>
    </source>
</evidence>
<dbReference type="PANTHER" id="PTHR34819:SF3">
    <property type="entry name" value="CELL SURFACE PROTEIN"/>
    <property type="match status" value="1"/>
</dbReference>
<dbReference type="SUPFAM" id="SSF117074">
    <property type="entry name" value="Hypothetical protein PA1324"/>
    <property type="match status" value="1"/>
</dbReference>
<organism evidence="3">
    <name type="scientific">Deinococcus sonorensis KR-87</name>
    <dbReference type="NCBI Taxonomy" id="694439"/>
    <lineage>
        <taxon>Bacteria</taxon>
        <taxon>Thermotogati</taxon>
        <taxon>Deinococcota</taxon>
        <taxon>Deinococci</taxon>
        <taxon>Deinococcales</taxon>
        <taxon>Deinococcaceae</taxon>
        <taxon>Deinococcus</taxon>
    </lineage>
</organism>
<evidence type="ECO:0000313" key="3">
    <source>
        <dbReference type="EMBL" id="XBV86246.1"/>
    </source>
</evidence>
<feature type="signal peptide" evidence="1">
    <location>
        <begin position="1"/>
        <end position="17"/>
    </location>
</feature>
<dbReference type="InterPro" id="IPR001434">
    <property type="entry name" value="OmcB-like_DUF11"/>
</dbReference>
<evidence type="ECO:0000256" key="1">
    <source>
        <dbReference type="SAM" id="SignalP"/>
    </source>
</evidence>
<reference evidence="3" key="1">
    <citation type="submission" date="2024-06" db="EMBL/GenBank/DDBJ databases">
        <title>Draft Genome Sequence of Deinococcus sonorensis Type Strain KR-87, a Biofilm Producing Representative of the Genus Deinococcus.</title>
        <authorList>
            <person name="Boren L.S."/>
            <person name="Grosso R.A."/>
            <person name="Hugenberg-Cox A.N."/>
            <person name="Hill J.T.E."/>
            <person name="Albert C.M."/>
            <person name="Tuohy J.M."/>
        </authorList>
    </citation>
    <scope>NUCLEOTIDE SEQUENCE</scope>
    <source>
        <strain evidence="3">KR-87</strain>
    </source>
</reference>
<feature type="domain" description="DUF11" evidence="2">
    <location>
        <begin position="469"/>
        <end position="573"/>
    </location>
</feature>
<keyword evidence="1" id="KW-0732">Signal</keyword>
<dbReference type="Gene3D" id="2.60.40.10">
    <property type="entry name" value="Immunoglobulins"/>
    <property type="match status" value="1"/>
</dbReference>
<dbReference type="PANTHER" id="PTHR34819">
    <property type="entry name" value="LARGE CYSTEINE-RICH PERIPLASMIC PROTEIN OMCB"/>
    <property type="match status" value="1"/>
</dbReference>
<dbReference type="InterPro" id="IPR047589">
    <property type="entry name" value="DUF11_rpt"/>
</dbReference>
<name>A0AAU7UCK9_9DEIO</name>
<dbReference type="Pfam" id="PF01345">
    <property type="entry name" value="DUF11"/>
    <property type="match status" value="2"/>
</dbReference>
<feature type="chain" id="PRO_5043840344" evidence="1">
    <location>
        <begin position="18"/>
        <end position="915"/>
    </location>
</feature>
<dbReference type="EMBL" id="CP158299">
    <property type="protein sequence ID" value="XBV86246.1"/>
    <property type="molecule type" value="Genomic_DNA"/>
</dbReference>
<accession>A0AAU7UCK9</accession>
<protein>
    <submittedName>
        <fullName evidence="3">DUF11 domain-containing protein</fullName>
    </submittedName>
</protein>
<dbReference type="AlphaFoldDB" id="A0AAU7UCK9"/>
<dbReference type="KEGG" id="dsc:ABOD76_08040"/>
<dbReference type="NCBIfam" id="TIGR01451">
    <property type="entry name" value="B_ant_repeat"/>
    <property type="match status" value="2"/>
</dbReference>
<dbReference type="InterPro" id="IPR013783">
    <property type="entry name" value="Ig-like_fold"/>
</dbReference>
<gene>
    <name evidence="3" type="ORF">ABOD76_08040</name>
</gene>
<dbReference type="InterPro" id="IPR051172">
    <property type="entry name" value="Chlamydia_OmcB"/>
</dbReference>
<dbReference type="Gene3D" id="2.60.40.1170">
    <property type="entry name" value="Mu homology domain, subdomain B"/>
    <property type="match status" value="1"/>
</dbReference>
<sequence>MTAVLALIVGLGLPRAAAVGTPAGTVITNVATGTFDPVAPGDVTEAQSNTVSSVVQAICAVSVSPDGTVAAAGQQAVLLPGEQTTFPYTVVNAGNAPATLPLIGAVEATSAFAPTTAVYQDLNGNGRLDGGEPQISSVTLPADGSAQVLLVVRTTDAARGDAFVNLIGACSGGAQDSNNVSRVTVGPPPELTVQKTFSPALVRPGSETTVTVKASNNGQGDSRELLLSDPLAAQLSQGLSFVPGSAAVSGAAGATLEYTADGTTWGAAEPTPVQGVRVRVASLPAGAQLNLSFRMLAGASAENHMIPNVATATTGGKDVASTATADVRYQPAVAIGPLGVPEAPEDSPSDTQTRSFGVVGQLICFDHTLKNTGDVQDSYTLTVQDTQGHATATLLSASGAPLVQPLTLDPGASTPVRVCYAADQAGALDALVTATGARGTSNRTRDVVQALEAGLPEVHKSSSVAPGVTVASGEFITYTLTVRNPYAQPLTGVVLSDPLPAHTDEVEASGGGSVTGTSGAQTVQWALGTLQPGETRTVTVRVVVTERALDGEVLKNTGQLTSSELPAAVPSNEVVTPVWSASLSVTKVSSAAQATFGDRLVYTLRIRNHSPTTDIVDALVTDTPAVGLQYVAGTSTLDGQAFPDPDTTARVLRWTVDRIPAGGEVVITYATRVTPEATGTLVNTVQVVGIGAGGTARAISSNQAVATATLAPLKFAPLGDLIGVVFIDRNRNGIFDAGVDTPVERARVLLAGGRLTLTDRSGRYHFTNVPYGLQALRLDPGSTPYPARPMPADGGLRGTQTVEVRGLTSVDFPLEPLPSAIDVLRRTTLTVGDVRIDKVVVPDGDGYRVTLTIQSPRTLEAVTLTDPLPDGAVLKEGRNTYSGTLSAGETSLTYRFNGVGADRAATTDPDVSWRY</sequence>
<dbReference type="RefSeq" id="WP_350244305.1">
    <property type="nucleotide sequence ID" value="NZ_CP158299.1"/>
</dbReference>
<proteinExistence type="predicted"/>
<feature type="domain" description="DUF11" evidence="2">
    <location>
        <begin position="583"/>
        <end position="689"/>
    </location>
</feature>